<accession>D1C6E8</accession>
<dbReference type="AlphaFoldDB" id="D1C6E8"/>
<reference evidence="2" key="1">
    <citation type="submission" date="2009-11" db="EMBL/GenBank/DDBJ databases">
        <title>The complete chromosome 1 of Sphaerobacter thermophilus DSM 20745.</title>
        <authorList>
            <person name="Lucas S."/>
            <person name="Copeland A."/>
            <person name="Lapidus A."/>
            <person name="Glavina del Rio T."/>
            <person name="Dalin E."/>
            <person name="Tice H."/>
            <person name="Bruce D."/>
            <person name="Goodwin L."/>
            <person name="Pitluck S."/>
            <person name="Kyrpides N."/>
            <person name="Mavromatis K."/>
            <person name="Ivanova N."/>
            <person name="Mikhailova N."/>
            <person name="LaButti K.M."/>
            <person name="Clum A."/>
            <person name="Sun H.I."/>
            <person name="Brettin T."/>
            <person name="Detter J.C."/>
            <person name="Han C."/>
            <person name="Larimer F."/>
            <person name="Land M."/>
            <person name="Hauser L."/>
            <person name="Markowitz V."/>
            <person name="Cheng J.F."/>
            <person name="Hugenholtz P."/>
            <person name="Woyke T."/>
            <person name="Wu D."/>
            <person name="Steenblock K."/>
            <person name="Schneider S."/>
            <person name="Pukall R."/>
            <person name="Goeker M."/>
            <person name="Klenk H.P."/>
            <person name="Eisen J.A."/>
        </authorList>
    </citation>
    <scope>NUCLEOTIDE SEQUENCE [LARGE SCALE GENOMIC DNA]</scope>
    <source>
        <strain evidence="2">ATCC 49802 / DSM 20745 / S 6022</strain>
    </source>
</reference>
<dbReference type="RefSeq" id="WP_012872619.1">
    <property type="nucleotide sequence ID" value="NC_013523.1"/>
</dbReference>
<dbReference type="STRING" id="479434.Sthe_2147"/>
<name>D1C6E8_SPHTD</name>
<keyword evidence="2" id="KW-1185">Reference proteome</keyword>
<dbReference type="HOGENOM" id="CLU_2620249_0_0_0"/>
<evidence type="ECO:0000313" key="1">
    <source>
        <dbReference type="EMBL" id="ACZ39573.1"/>
    </source>
</evidence>
<proteinExistence type="predicted"/>
<dbReference type="Proteomes" id="UP000002027">
    <property type="component" value="Chromosome 1"/>
</dbReference>
<reference evidence="1 2" key="2">
    <citation type="journal article" date="2010" name="Stand. Genomic Sci.">
        <title>Complete genome sequence of Desulfohalobium retbaense type strain (HR(100)).</title>
        <authorList>
            <person name="Spring S."/>
            <person name="Nolan M."/>
            <person name="Lapidus A."/>
            <person name="Glavina Del Rio T."/>
            <person name="Copeland A."/>
            <person name="Tice H."/>
            <person name="Cheng J.F."/>
            <person name="Lucas S."/>
            <person name="Land M."/>
            <person name="Chen F."/>
            <person name="Bruce D."/>
            <person name="Goodwin L."/>
            <person name="Pitluck S."/>
            <person name="Ivanova N."/>
            <person name="Mavromatis K."/>
            <person name="Mikhailova N."/>
            <person name="Pati A."/>
            <person name="Chen A."/>
            <person name="Palaniappan K."/>
            <person name="Hauser L."/>
            <person name="Chang Y.J."/>
            <person name="Jeffries C.D."/>
            <person name="Munk C."/>
            <person name="Kiss H."/>
            <person name="Chain P."/>
            <person name="Han C."/>
            <person name="Brettin T."/>
            <person name="Detter J.C."/>
            <person name="Schuler E."/>
            <person name="Goker M."/>
            <person name="Rohde M."/>
            <person name="Bristow J."/>
            <person name="Eisen J.A."/>
            <person name="Markowitz V."/>
            <person name="Hugenholtz P."/>
            <person name="Kyrpides N.C."/>
            <person name="Klenk H.P."/>
        </authorList>
    </citation>
    <scope>NUCLEOTIDE SEQUENCE [LARGE SCALE GENOMIC DNA]</scope>
    <source>
        <strain evidence="2">ATCC 49802 / DSM 20745 / S 6022</strain>
    </source>
</reference>
<dbReference type="EMBL" id="CP001823">
    <property type="protein sequence ID" value="ACZ39573.1"/>
    <property type="molecule type" value="Genomic_DNA"/>
</dbReference>
<evidence type="ECO:0000313" key="2">
    <source>
        <dbReference type="Proteomes" id="UP000002027"/>
    </source>
</evidence>
<organism evidence="1 2">
    <name type="scientific">Sphaerobacter thermophilus (strain ATCC 49802 / DSM 20745 / KCCM 41009 / NCIMB 13125 / S 6022)</name>
    <dbReference type="NCBI Taxonomy" id="479434"/>
    <lineage>
        <taxon>Bacteria</taxon>
        <taxon>Pseudomonadati</taxon>
        <taxon>Thermomicrobiota</taxon>
        <taxon>Thermomicrobia</taxon>
        <taxon>Sphaerobacterales</taxon>
        <taxon>Sphaerobacterineae</taxon>
        <taxon>Sphaerobacteraceae</taxon>
        <taxon>Sphaerobacter</taxon>
    </lineage>
</organism>
<sequence length="78" mass="8953">MHSDPWVNLKLAASRWQERHDAAEHWRTVRDLDPPPTRRTLLASLAIGARNILRIGRATAASQVRGRVARQHRELDLN</sequence>
<dbReference type="KEGG" id="sti:Sthe_2147"/>
<dbReference type="InParanoid" id="D1C6E8"/>
<gene>
    <name evidence="1" type="ordered locus">Sthe_2147</name>
</gene>
<protein>
    <submittedName>
        <fullName evidence="1">Uncharacterized protein</fullName>
    </submittedName>
</protein>